<dbReference type="Proteomes" id="UP000636394">
    <property type="component" value="Unassembled WGS sequence"/>
</dbReference>
<reference evidence="3" key="2">
    <citation type="submission" date="2021-04" db="EMBL/GenBank/DDBJ databases">
        <title>Novel species in family Eggerthellaceae.</title>
        <authorList>
            <person name="Zhang G."/>
        </authorList>
    </citation>
    <scope>NUCLEOTIDE SEQUENCE</scope>
    <source>
        <strain evidence="3">Zg-886</strain>
    </source>
</reference>
<dbReference type="PANTHER" id="PTHR35149:SF1">
    <property type="entry name" value="DUF5655 DOMAIN-CONTAINING PROTEIN"/>
    <property type="match status" value="1"/>
</dbReference>
<evidence type="ECO:0000313" key="2">
    <source>
        <dbReference type="EMBL" id="NHM14199.1"/>
    </source>
</evidence>
<evidence type="ECO:0000313" key="3">
    <source>
        <dbReference type="EMBL" id="QTU84187.1"/>
    </source>
</evidence>
<dbReference type="EMBL" id="CP072829">
    <property type="protein sequence ID" value="QTU84187.1"/>
    <property type="molecule type" value="Genomic_DNA"/>
</dbReference>
<organism evidence="3 5">
    <name type="scientific">Xiamenia xianingshaonis</name>
    <dbReference type="NCBI Taxonomy" id="2682776"/>
    <lineage>
        <taxon>Bacteria</taxon>
        <taxon>Bacillati</taxon>
        <taxon>Actinomycetota</taxon>
        <taxon>Coriobacteriia</taxon>
        <taxon>Eggerthellales</taxon>
        <taxon>Eggerthellaceae</taxon>
        <taxon>Xiamenia</taxon>
    </lineage>
</organism>
<dbReference type="KEGG" id="ebz:J7S26_07505"/>
<evidence type="ECO:0000259" key="1">
    <source>
        <dbReference type="Pfam" id="PF03235"/>
    </source>
</evidence>
<dbReference type="InterPro" id="IPR004919">
    <property type="entry name" value="GmrSD_N"/>
</dbReference>
<evidence type="ECO:0000313" key="5">
    <source>
        <dbReference type="Proteomes" id="UP000671910"/>
    </source>
</evidence>
<sequence length="357" mass="41027">MIVTQRGFLDFLGMGETRFLIPPYQRIYSWNTSQCEELWLDVLRAGRADRNHFLGTVLYSRSAAAEGMNVLELIDGQQRVTSVSLIILALARQVRDAAIEGVDVDALESRYLFVDDPAGKGRIARFTPSRSDAESYACELRGTRPERLTAITRNLDFFLSKMQQDDFDPATLVRGLERLMIISVEVEDASEAQLIFEGINSKGVPLNLADMVRNYLLLSEDYDRQTYLFETYWTMSQEMFAPDPGSLRLNTAIKSWLSIRLKGARILSPEQTYSSFKKYVEDVYQGDKEPILRELRGFCLMWAENYRYHGVKKFKSGSNWAELGAPAITAGRKLKKADNEEYAERVRRELRETDMRW</sequence>
<dbReference type="Pfam" id="PF03235">
    <property type="entry name" value="GmrSD_N"/>
    <property type="match status" value="1"/>
</dbReference>
<proteinExistence type="predicted"/>
<reference evidence="2 4" key="1">
    <citation type="submission" date="2019-11" db="EMBL/GenBank/DDBJ databases">
        <title>Eggerthellaceae novel genus isolated from the rectal contents of marmort.</title>
        <authorList>
            <person name="Zhang G."/>
        </authorList>
    </citation>
    <scope>NUCLEOTIDE SEQUENCE [LARGE SCALE GENOMIC DNA]</scope>
    <source>
        <strain evidence="4">zg-886</strain>
        <strain evidence="2">Zg-886</strain>
    </source>
</reference>
<feature type="domain" description="GmrSD restriction endonucleases N-terminal" evidence="1">
    <location>
        <begin position="11"/>
        <end position="217"/>
    </location>
</feature>
<name>A0A9E6SUF8_9ACTN</name>
<dbReference type="AlphaFoldDB" id="A0A9E6SUF8"/>
<protein>
    <submittedName>
        <fullName evidence="3">DUF262 domain-containing protein</fullName>
    </submittedName>
</protein>
<dbReference type="PANTHER" id="PTHR35149">
    <property type="entry name" value="SLL5132 PROTEIN"/>
    <property type="match status" value="1"/>
</dbReference>
<dbReference type="EMBL" id="WPCR01000006">
    <property type="protein sequence ID" value="NHM14199.1"/>
    <property type="molecule type" value="Genomic_DNA"/>
</dbReference>
<gene>
    <name evidence="2" type="ORF">GMI68_05365</name>
    <name evidence="3" type="ORF">J7S26_07505</name>
</gene>
<dbReference type="RefSeq" id="WP_166339390.1">
    <property type="nucleotide sequence ID" value="NZ_CP072829.1"/>
</dbReference>
<keyword evidence="4" id="KW-1185">Reference proteome</keyword>
<dbReference type="Proteomes" id="UP000671910">
    <property type="component" value="Chromosome"/>
</dbReference>
<accession>A0A9E6SUF8</accession>
<evidence type="ECO:0000313" key="4">
    <source>
        <dbReference type="Proteomes" id="UP000636394"/>
    </source>
</evidence>